<evidence type="ECO:0000256" key="6">
    <source>
        <dbReference type="ARBA" id="ARBA00022840"/>
    </source>
</evidence>
<dbReference type="EnsemblPlants" id="OBART08G08170.2">
    <property type="protein sequence ID" value="OBART08G08170.2"/>
    <property type="gene ID" value="OBART08G08170"/>
</dbReference>
<keyword evidence="6" id="KW-0067">ATP-binding</keyword>
<proteinExistence type="inferred from homology"/>
<dbReference type="GO" id="GO:0043531">
    <property type="term" value="F:ADP binding"/>
    <property type="evidence" value="ECO:0007669"/>
    <property type="project" value="InterPro"/>
</dbReference>
<evidence type="ECO:0000256" key="4">
    <source>
        <dbReference type="ARBA" id="ARBA00022741"/>
    </source>
</evidence>
<evidence type="ECO:0000259" key="10">
    <source>
        <dbReference type="Pfam" id="PF18052"/>
    </source>
</evidence>
<reference evidence="11" key="1">
    <citation type="journal article" date="2009" name="Rice">
        <title>De Novo Next Generation Sequencing of Plant Genomes.</title>
        <authorList>
            <person name="Rounsley S."/>
            <person name="Marri P.R."/>
            <person name="Yu Y."/>
            <person name="He R."/>
            <person name="Sisneros N."/>
            <person name="Goicoechea J.L."/>
            <person name="Lee S.J."/>
            <person name="Angelova A."/>
            <person name="Kudrna D."/>
            <person name="Luo M."/>
            <person name="Affourtit J."/>
            <person name="Desany B."/>
            <person name="Knight J."/>
            <person name="Niazi F."/>
            <person name="Egholm M."/>
            <person name="Wing R.A."/>
        </authorList>
    </citation>
    <scope>NUCLEOTIDE SEQUENCE [LARGE SCALE GENOMIC DNA]</scope>
    <source>
        <strain evidence="11">cv. IRGC 105608</strain>
    </source>
</reference>
<dbReference type="InterPro" id="IPR038005">
    <property type="entry name" value="RX-like_CC"/>
</dbReference>
<name>A0A0D3GY53_9ORYZ</name>
<keyword evidence="3" id="KW-0677">Repeat</keyword>
<dbReference type="PRINTS" id="PR00364">
    <property type="entry name" value="DISEASERSIST"/>
</dbReference>
<evidence type="ECO:0000256" key="8">
    <source>
        <dbReference type="SAM" id="SignalP"/>
    </source>
</evidence>
<evidence type="ECO:0000313" key="11">
    <source>
        <dbReference type="EnsemblPlants" id="OBART08G08170.2"/>
    </source>
</evidence>
<feature type="chain" id="PRO_5002272923" evidence="8">
    <location>
        <begin position="19"/>
        <end position="325"/>
    </location>
</feature>
<dbReference type="Proteomes" id="UP000026960">
    <property type="component" value="Chromosome 8"/>
</dbReference>
<accession>A0A0D3GY53</accession>
<dbReference type="Gramene" id="OBART08G08170.2">
    <property type="protein sequence ID" value="OBART08G08170.2"/>
    <property type="gene ID" value="OBART08G08170"/>
</dbReference>
<dbReference type="Gene3D" id="1.20.5.4130">
    <property type="match status" value="1"/>
</dbReference>
<dbReference type="SUPFAM" id="SSF52540">
    <property type="entry name" value="P-loop containing nucleoside triphosphate hydrolases"/>
    <property type="match status" value="1"/>
</dbReference>
<dbReference type="PANTHER" id="PTHR36766:SF43">
    <property type="entry name" value="NB-ARC DOMAIN-CONTAINING PROTEIN"/>
    <property type="match status" value="1"/>
</dbReference>
<comment type="similarity">
    <text evidence="1">Belongs to the disease resistance NB-LRR family.</text>
</comment>
<dbReference type="PANTHER" id="PTHR36766">
    <property type="entry name" value="PLANT BROAD-SPECTRUM MILDEW RESISTANCE PROTEIN RPW8"/>
    <property type="match status" value="1"/>
</dbReference>
<dbReference type="Pfam" id="PF18052">
    <property type="entry name" value="Rx_N"/>
    <property type="match status" value="1"/>
</dbReference>
<feature type="region of interest" description="Disordered" evidence="7">
    <location>
        <begin position="136"/>
        <end position="161"/>
    </location>
</feature>
<dbReference type="Pfam" id="PF00931">
    <property type="entry name" value="NB-ARC"/>
    <property type="match status" value="1"/>
</dbReference>
<evidence type="ECO:0000256" key="7">
    <source>
        <dbReference type="SAM" id="MobiDB-lite"/>
    </source>
</evidence>
<dbReference type="InterPro" id="IPR002182">
    <property type="entry name" value="NB-ARC"/>
</dbReference>
<dbReference type="GO" id="GO:0005524">
    <property type="term" value="F:ATP binding"/>
    <property type="evidence" value="ECO:0007669"/>
    <property type="project" value="UniProtKB-KW"/>
</dbReference>
<dbReference type="InterPro" id="IPR041118">
    <property type="entry name" value="Rx_N"/>
</dbReference>
<sequence>MAGVVGLLAMAVVREAGAKLGAAIGEQVMMLCGFKEDLEDMKDMLESMAAVLKDAERRSVTEESVLLWLKRLKNAAYDISDMLDEFQDKSKSATAGKMKTMLSCFAIASKISMANKMKKMRDQLRKIKEGHEAFRLTPDSTPYNEHHRPDPRETTSKVIQSSIIGRDKERKQVVSLLSASDEEDTVIVPIYGFGGIGKTALAQLVFNDTQFRGYDHRVWVYVSQVFDLKKIGDTIISQVSNERNKNEYTRENINGRLCDLLEDKNTLIVLDDLWETNDFHLNELKLMLNTKGKIKVLVTTRNEDVAKKICTHKPYVGLCHVLEYN</sequence>
<dbReference type="AlphaFoldDB" id="A0A0D3GY53"/>
<keyword evidence="4" id="KW-0547">Nucleotide-binding</keyword>
<reference evidence="11" key="2">
    <citation type="submission" date="2015-03" db="UniProtKB">
        <authorList>
            <consortium name="EnsemblPlants"/>
        </authorList>
    </citation>
    <scope>IDENTIFICATION</scope>
</reference>
<evidence type="ECO:0000256" key="1">
    <source>
        <dbReference type="ARBA" id="ARBA00008894"/>
    </source>
</evidence>
<keyword evidence="12" id="KW-1185">Reference proteome</keyword>
<feature type="domain" description="Disease resistance N-terminal" evidence="10">
    <location>
        <begin position="12"/>
        <end position="92"/>
    </location>
</feature>
<dbReference type="HOGENOM" id="CLU_000837_9_0_1"/>
<keyword evidence="5" id="KW-0611">Plant defense</keyword>
<feature type="domain" description="NB-ARC" evidence="9">
    <location>
        <begin position="168"/>
        <end position="311"/>
    </location>
</feature>
<evidence type="ECO:0000259" key="9">
    <source>
        <dbReference type="Pfam" id="PF00931"/>
    </source>
</evidence>
<organism evidence="11">
    <name type="scientific">Oryza barthii</name>
    <dbReference type="NCBI Taxonomy" id="65489"/>
    <lineage>
        <taxon>Eukaryota</taxon>
        <taxon>Viridiplantae</taxon>
        <taxon>Streptophyta</taxon>
        <taxon>Embryophyta</taxon>
        <taxon>Tracheophyta</taxon>
        <taxon>Spermatophyta</taxon>
        <taxon>Magnoliopsida</taxon>
        <taxon>Liliopsida</taxon>
        <taxon>Poales</taxon>
        <taxon>Poaceae</taxon>
        <taxon>BOP clade</taxon>
        <taxon>Oryzoideae</taxon>
        <taxon>Oryzeae</taxon>
        <taxon>Oryzinae</taxon>
        <taxon>Oryza</taxon>
    </lineage>
</organism>
<evidence type="ECO:0000256" key="5">
    <source>
        <dbReference type="ARBA" id="ARBA00022821"/>
    </source>
</evidence>
<evidence type="ECO:0000256" key="2">
    <source>
        <dbReference type="ARBA" id="ARBA00022614"/>
    </source>
</evidence>
<feature type="compositionally biased region" description="Basic and acidic residues" evidence="7">
    <location>
        <begin position="144"/>
        <end position="155"/>
    </location>
</feature>
<keyword evidence="2" id="KW-0433">Leucine-rich repeat</keyword>
<dbReference type="InterPro" id="IPR027417">
    <property type="entry name" value="P-loop_NTPase"/>
</dbReference>
<feature type="signal peptide" evidence="8">
    <location>
        <begin position="1"/>
        <end position="18"/>
    </location>
</feature>
<evidence type="ECO:0000313" key="12">
    <source>
        <dbReference type="Proteomes" id="UP000026960"/>
    </source>
</evidence>
<evidence type="ECO:0000256" key="3">
    <source>
        <dbReference type="ARBA" id="ARBA00022737"/>
    </source>
</evidence>
<dbReference type="CDD" id="cd14798">
    <property type="entry name" value="RX-CC_like"/>
    <property type="match status" value="1"/>
</dbReference>
<protein>
    <submittedName>
        <fullName evidence="11">Uncharacterized protein</fullName>
    </submittedName>
</protein>
<dbReference type="FunFam" id="3.40.50.300:FF:001091">
    <property type="entry name" value="Probable disease resistance protein At1g61300"/>
    <property type="match status" value="1"/>
</dbReference>
<dbReference type="GO" id="GO:0006952">
    <property type="term" value="P:defense response"/>
    <property type="evidence" value="ECO:0007669"/>
    <property type="project" value="UniProtKB-KW"/>
</dbReference>
<keyword evidence="8" id="KW-0732">Signal</keyword>
<dbReference type="Gene3D" id="3.40.50.300">
    <property type="entry name" value="P-loop containing nucleotide triphosphate hydrolases"/>
    <property type="match status" value="1"/>
</dbReference>